<reference evidence="2 3" key="1">
    <citation type="journal article" date="2019" name="Appl. Microbiol. Biotechnol.">
        <title>Genome sequence of Isaria javanica and comparative genome analysis insights into family S53 peptidase evolution in fungal entomopathogens.</title>
        <authorList>
            <person name="Lin R."/>
            <person name="Zhang X."/>
            <person name="Xin B."/>
            <person name="Zou M."/>
            <person name="Gao Y."/>
            <person name="Qin F."/>
            <person name="Hu Q."/>
            <person name="Xie B."/>
            <person name="Cheng X."/>
        </authorList>
    </citation>
    <scope>NUCLEOTIDE SEQUENCE [LARGE SCALE GENOMIC DNA]</scope>
    <source>
        <strain evidence="2 3">IJ1G</strain>
    </source>
</reference>
<organism evidence="2 3">
    <name type="scientific">Cordyceps javanica</name>
    <dbReference type="NCBI Taxonomy" id="43265"/>
    <lineage>
        <taxon>Eukaryota</taxon>
        <taxon>Fungi</taxon>
        <taxon>Dikarya</taxon>
        <taxon>Ascomycota</taxon>
        <taxon>Pezizomycotina</taxon>
        <taxon>Sordariomycetes</taxon>
        <taxon>Hypocreomycetidae</taxon>
        <taxon>Hypocreales</taxon>
        <taxon>Cordycipitaceae</taxon>
        <taxon>Cordyceps</taxon>
    </lineage>
</organism>
<name>A0A545VIN8_9HYPO</name>
<evidence type="ECO:0000256" key="1">
    <source>
        <dbReference type="SAM" id="MobiDB-lite"/>
    </source>
</evidence>
<dbReference type="PANTHER" id="PTHR35179:SF2">
    <property type="entry name" value="START DOMAIN-CONTAINING PROTEIN"/>
    <property type="match status" value="1"/>
</dbReference>
<keyword evidence="3" id="KW-1185">Reference proteome</keyword>
<evidence type="ECO:0000313" key="2">
    <source>
        <dbReference type="EMBL" id="TQW01330.1"/>
    </source>
</evidence>
<gene>
    <name evidence="2" type="ORF">IF1G_01261</name>
</gene>
<dbReference type="OrthoDB" id="420564at2759"/>
<dbReference type="AlphaFoldDB" id="A0A545VIN8"/>
<dbReference type="EMBL" id="SPUK01000001">
    <property type="protein sequence ID" value="TQW01330.1"/>
    <property type="molecule type" value="Genomic_DNA"/>
</dbReference>
<evidence type="ECO:0000313" key="3">
    <source>
        <dbReference type="Proteomes" id="UP000315783"/>
    </source>
</evidence>
<dbReference type="STRING" id="43265.A0A545VIN8"/>
<accession>A0A545VIN8</accession>
<protein>
    <submittedName>
        <fullName evidence="2">Geranylgeranyl pyrophosphate synthetase</fullName>
    </submittedName>
</protein>
<comment type="caution">
    <text evidence="2">The sequence shown here is derived from an EMBL/GenBank/DDBJ whole genome shotgun (WGS) entry which is preliminary data.</text>
</comment>
<feature type="region of interest" description="Disordered" evidence="1">
    <location>
        <begin position="568"/>
        <end position="592"/>
    </location>
</feature>
<sequence length="592" mass="66456">MAMAEILHSQLDGVVTSGKAAITDVKHLSSYNWIEAATPTIVVPGSPARWDAPEAPRQLTKDSGLIYIAQNAARHPDSPLEPLFRSLYAENDSVDISSANVISDRNNIRKLLSFVSPELNEYKPEAFTINIEVMQNTAILCRDEASTHEFIGPHDFRGYGHEFEKAYTVNQVPGSTGHHRIISYRFCDLSIILRHETDAFVGEINGSCCRDLEGSSVSCLMENLAISPRQITGNTSISGSKLKIIKGGQVVPLRSTLEIKTRAAKKHLDFRSVAPQLWVSQTPNLVRAYHDKGKFHWPQVENVAAQIQRWEAANQLGLTKLAWLIKRITAIAKECGGKAKLNYDVQANKLVISQDCGRKMLPADLYCKWNTKTSCTEANLPVTAQEAADMAMQVSETGVKRNNKSAIVNSSEPAIAHSALPFSDVIKFGQDEGFRKIFRSMPTKLSDYLILCKSLKLLAIDVLQGQHIREIMADMRLGKVEWDPEERQQIGGQRRLARDAAFKLLYVFLQSECKDVNMAYNAALFVVSHRRIFRYRTRRIVREAFLYRFTASQKQQKELDKWSIEGNEFAGSADDDKTTSEEDVYFDSDSSF</sequence>
<dbReference type="Proteomes" id="UP000315783">
    <property type="component" value="Unassembled WGS sequence"/>
</dbReference>
<dbReference type="PANTHER" id="PTHR35179">
    <property type="entry name" value="PROTEIN CBG02620"/>
    <property type="match status" value="1"/>
</dbReference>
<proteinExistence type="predicted"/>